<dbReference type="PANTHER" id="PTHR45662:SF2">
    <property type="entry name" value="PHOSPHATIDYLINOSITOL-3-PHOSPHATASE SAC1"/>
    <property type="match status" value="1"/>
</dbReference>
<dbReference type="GO" id="GO:0005783">
    <property type="term" value="C:endoplasmic reticulum"/>
    <property type="evidence" value="ECO:0007669"/>
    <property type="project" value="TreeGrafter"/>
</dbReference>
<evidence type="ECO:0000313" key="9">
    <source>
        <dbReference type="Proteomes" id="UP000663868"/>
    </source>
</evidence>
<evidence type="ECO:0000313" key="8">
    <source>
        <dbReference type="EMBL" id="CAF4337335.1"/>
    </source>
</evidence>
<dbReference type="EC" id="3.1.3.64" evidence="1"/>
<evidence type="ECO:0000256" key="3">
    <source>
        <dbReference type="ARBA" id="ARBA00036807"/>
    </source>
</evidence>
<dbReference type="GO" id="GO:0004438">
    <property type="term" value="F:phosphatidylinositol-3-phosphate phosphatase activity"/>
    <property type="evidence" value="ECO:0007669"/>
    <property type="project" value="UniProtKB-EC"/>
</dbReference>
<feature type="domain" description="SAC" evidence="7">
    <location>
        <begin position="1"/>
        <end position="44"/>
    </location>
</feature>
<comment type="catalytic activity">
    <reaction evidence="2">
        <text>a 1,2-diacyl-sn-glycero-3-phospho-(1D-myo-inositol-3-phosphate) + H2O = a 1,2-diacyl-sn-glycero-3-phospho-(1D-myo-inositol) + phosphate</text>
        <dbReference type="Rhea" id="RHEA:12316"/>
        <dbReference type="ChEBI" id="CHEBI:15377"/>
        <dbReference type="ChEBI" id="CHEBI:43474"/>
        <dbReference type="ChEBI" id="CHEBI:57880"/>
        <dbReference type="ChEBI" id="CHEBI:58088"/>
        <dbReference type="EC" id="3.1.3.64"/>
    </reaction>
    <physiologicalReaction direction="left-to-right" evidence="2">
        <dbReference type="Rhea" id="RHEA:12317"/>
    </physiologicalReaction>
</comment>
<dbReference type="GO" id="GO:0046856">
    <property type="term" value="P:phosphatidylinositol dephosphorylation"/>
    <property type="evidence" value="ECO:0007669"/>
    <property type="project" value="TreeGrafter"/>
</dbReference>
<evidence type="ECO:0000256" key="5">
    <source>
        <dbReference type="ARBA" id="ARBA00041396"/>
    </source>
</evidence>
<dbReference type="PROSITE" id="PS50275">
    <property type="entry name" value="SAC"/>
    <property type="match status" value="1"/>
</dbReference>
<dbReference type="Proteomes" id="UP000663868">
    <property type="component" value="Unassembled WGS sequence"/>
</dbReference>
<accession>A0A820K7N0</accession>
<evidence type="ECO:0000256" key="6">
    <source>
        <dbReference type="ARBA" id="ARBA00041911"/>
    </source>
</evidence>
<dbReference type="EMBL" id="CAJOBB010017267">
    <property type="protein sequence ID" value="CAF4337335.1"/>
    <property type="molecule type" value="Genomic_DNA"/>
</dbReference>
<dbReference type="AlphaFoldDB" id="A0A820K7N0"/>
<dbReference type="GO" id="GO:0043812">
    <property type="term" value="F:phosphatidylinositol-4-phosphate phosphatase activity"/>
    <property type="evidence" value="ECO:0007669"/>
    <property type="project" value="TreeGrafter"/>
</dbReference>
<evidence type="ECO:0000259" key="7">
    <source>
        <dbReference type="PROSITE" id="PS50275"/>
    </source>
</evidence>
<gene>
    <name evidence="8" type="ORF">KXQ929_LOCUS47512</name>
</gene>
<evidence type="ECO:0000256" key="4">
    <source>
        <dbReference type="ARBA" id="ARBA00040795"/>
    </source>
</evidence>
<evidence type="ECO:0000256" key="2">
    <source>
        <dbReference type="ARBA" id="ARBA00036631"/>
    </source>
</evidence>
<organism evidence="8 9">
    <name type="scientific">Adineta steineri</name>
    <dbReference type="NCBI Taxonomy" id="433720"/>
    <lineage>
        <taxon>Eukaryota</taxon>
        <taxon>Metazoa</taxon>
        <taxon>Spiralia</taxon>
        <taxon>Gnathifera</taxon>
        <taxon>Rotifera</taxon>
        <taxon>Eurotatoria</taxon>
        <taxon>Bdelloidea</taxon>
        <taxon>Adinetida</taxon>
        <taxon>Adinetidae</taxon>
        <taxon>Adineta</taxon>
    </lineage>
</organism>
<sequence>LEQQLKHYNVIKYNENIDTYKQLSTLFKNIWADNADVISLQYAGTGALKTDYTSIISNIKDEG</sequence>
<comment type="caution">
    <text evidence="8">The sequence shown here is derived from an EMBL/GenBank/DDBJ whole genome shotgun (WGS) entry which is preliminary data.</text>
</comment>
<feature type="non-terminal residue" evidence="8">
    <location>
        <position position="1"/>
    </location>
</feature>
<evidence type="ECO:0000256" key="1">
    <source>
        <dbReference type="ARBA" id="ARBA00013038"/>
    </source>
</evidence>
<protein>
    <recommendedName>
        <fullName evidence="4">Phosphatidylinositol-3-phosphatase SAC1</fullName>
        <ecNumber evidence="1">3.1.3.64</ecNumber>
    </recommendedName>
    <alternativeName>
        <fullName evidence="6">Phosphatidylinositol-4-phosphate phosphatase</fullName>
    </alternativeName>
    <alternativeName>
        <fullName evidence="5">Suppressor of actin mutations 1-like protein</fullName>
    </alternativeName>
</protein>
<dbReference type="PANTHER" id="PTHR45662">
    <property type="entry name" value="PHOSPHATIDYLINOSITIDE PHOSPHATASE SAC1"/>
    <property type="match status" value="1"/>
</dbReference>
<name>A0A820K7N0_9BILA</name>
<reference evidence="8" key="1">
    <citation type="submission" date="2021-02" db="EMBL/GenBank/DDBJ databases">
        <authorList>
            <person name="Nowell W R."/>
        </authorList>
    </citation>
    <scope>NUCLEOTIDE SEQUENCE</scope>
</reference>
<comment type="catalytic activity">
    <reaction evidence="3">
        <text>a 1,2-diacyl-sn-glycero-3-phospho-(1D-myo-inositol 4-phosphate) + H2O = a 1,2-diacyl-sn-glycero-3-phospho-(1D-myo-inositol) + phosphate</text>
        <dbReference type="Rhea" id="RHEA:55652"/>
        <dbReference type="ChEBI" id="CHEBI:15377"/>
        <dbReference type="ChEBI" id="CHEBI:43474"/>
        <dbReference type="ChEBI" id="CHEBI:57880"/>
        <dbReference type="ChEBI" id="CHEBI:58178"/>
    </reaction>
    <physiologicalReaction direction="left-to-right" evidence="3">
        <dbReference type="Rhea" id="RHEA:55653"/>
    </physiologicalReaction>
</comment>
<proteinExistence type="predicted"/>
<dbReference type="InterPro" id="IPR002013">
    <property type="entry name" value="SAC_dom"/>
</dbReference>